<sequence>MAIQIWMGSELATMAEKRLPGKSHMWRNGLVVQVRRMFGEKDTGRVVDVAYLQDSGAEEETVEKSVPPNRIRMLLGGDDKLPETLEEARLEAMGEEVVRVEQHGKQEPVIDENTGLSVWGTVEIRKTTVRNEVKEERERARAKRREEQARLEEEKRKAEERRMEEDKAGNAEDSALGAYDVWSSGKAGYKGVDISQETKLSVADTAKSLAAGEGQVTFKKKKGKKKKQNRRTTSADDD</sequence>
<proteinExistence type="predicted"/>
<evidence type="ECO:0000256" key="1">
    <source>
        <dbReference type="SAM" id="MobiDB-lite"/>
    </source>
</evidence>
<evidence type="ECO:0000313" key="2">
    <source>
        <dbReference type="EMBL" id="CAD8938551.1"/>
    </source>
</evidence>
<protein>
    <submittedName>
        <fullName evidence="2">Uncharacterized protein</fullName>
    </submittedName>
</protein>
<accession>A0A7S1D6P0</accession>
<reference evidence="2" key="1">
    <citation type="submission" date="2021-01" db="EMBL/GenBank/DDBJ databases">
        <authorList>
            <person name="Corre E."/>
            <person name="Pelletier E."/>
            <person name="Niang G."/>
            <person name="Scheremetjew M."/>
            <person name="Finn R."/>
            <person name="Kale V."/>
            <person name="Holt S."/>
            <person name="Cochrane G."/>
            <person name="Meng A."/>
            <person name="Brown T."/>
            <person name="Cohen L."/>
        </authorList>
    </citation>
    <scope>NUCLEOTIDE SEQUENCE</scope>
    <source>
        <strain evidence="2">ECT3854</strain>
    </source>
</reference>
<feature type="region of interest" description="Disordered" evidence="1">
    <location>
        <begin position="130"/>
        <end position="180"/>
    </location>
</feature>
<dbReference type="EMBL" id="HBFW01015090">
    <property type="protein sequence ID" value="CAD8938551.1"/>
    <property type="molecule type" value="Transcribed_RNA"/>
</dbReference>
<dbReference type="AlphaFoldDB" id="A0A7S1D6P0"/>
<feature type="compositionally biased region" description="Basic residues" evidence="1">
    <location>
        <begin position="218"/>
        <end position="230"/>
    </location>
</feature>
<organism evidence="2">
    <name type="scientific">Cyclophora tenuis</name>
    <name type="common">Marine diatom</name>
    <dbReference type="NCBI Taxonomy" id="216820"/>
    <lineage>
        <taxon>Eukaryota</taxon>
        <taxon>Sar</taxon>
        <taxon>Stramenopiles</taxon>
        <taxon>Ochrophyta</taxon>
        <taxon>Bacillariophyta</taxon>
        <taxon>Fragilariophyceae</taxon>
        <taxon>Fragilariophycidae</taxon>
        <taxon>Cyclophorales</taxon>
        <taxon>Cyclophoraceae</taxon>
        <taxon>Cyclophora</taxon>
    </lineage>
</organism>
<gene>
    <name evidence="2" type="ORF">CTEN0397_LOCUS9614</name>
</gene>
<feature type="compositionally biased region" description="Basic and acidic residues" evidence="1">
    <location>
        <begin position="130"/>
        <end position="170"/>
    </location>
</feature>
<name>A0A7S1D6P0_CYCTE</name>
<feature type="region of interest" description="Disordered" evidence="1">
    <location>
        <begin position="208"/>
        <end position="238"/>
    </location>
</feature>